<evidence type="ECO:0000256" key="9">
    <source>
        <dbReference type="SAM" id="MobiDB-lite"/>
    </source>
</evidence>
<feature type="compositionally biased region" description="Basic and acidic residues" evidence="9">
    <location>
        <begin position="937"/>
        <end position="954"/>
    </location>
</feature>
<dbReference type="PANTHER" id="PTHR12124">
    <property type="entry name" value="POLYMYOSITIS/SCLERODERMA AUTOANTIGEN-RELATED"/>
    <property type="match status" value="1"/>
</dbReference>
<evidence type="ECO:0000313" key="11">
    <source>
        <dbReference type="EMBL" id="EKJ75559.1"/>
    </source>
</evidence>
<dbReference type="GO" id="GO:0071038">
    <property type="term" value="P:TRAMP-dependent tRNA surveillance pathway"/>
    <property type="evidence" value="ECO:0007669"/>
    <property type="project" value="TreeGrafter"/>
</dbReference>
<dbReference type="GO" id="GO:0000467">
    <property type="term" value="P:exonucleolytic trimming to generate mature 3'-end of 5.8S rRNA from tricistronic rRNA transcript (SSU-rRNA, 5.8S rRNA, LSU-rRNA)"/>
    <property type="evidence" value="ECO:0007669"/>
    <property type="project" value="InterPro"/>
</dbReference>
<feature type="compositionally biased region" description="Basic and acidic residues" evidence="9">
    <location>
        <begin position="1025"/>
        <end position="1034"/>
    </location>
</feature>
<dbReference type="AlphaFoldDB" id="K3VLQ2"/>
<dbReference type="InterPro" id="IPR049559">
    <property type="entry name" value="Rrp6p-like_exo"/>
</dbReference>
<evidence type="ECO:0000259" key="10">
    <source>
        <dbReference type="PROSITE" id="PS50967"/>
    </source>
</evidence>
<dbReference type="GO" id="GO:0071035">
    <property type="term" value="P:nuclear polyadenylation-dependent rRNA catabolic process"/>
    <property type="evidence" value="ECO:0007669"/>
    <property type="project" value="TreeGrafter"/>
</dbReference>
<evidence type="ECO:0000256" key="8">
    <source>
        <dbReference type="ARBA" id="ARBA00043957"/>
    </source>
</evidence>
<dbReference type="GO" id="GO:0005730">
    <property type="term" value="C:nucleolus"/>
    <property type="evidence" value="ECO:0007669"/>
    <property type="project" value="TreeGrafter"/>
</dbReference>
<evidence type="ECO:0000313" key="12">
    <source>
        <dbReference type="Proteomes" id="UP000007978"/>
    </source>
</evidence>
<feature type="compositionally biased region" description="Acidic residues" evidence="9">
    <location>
        <begin position="901"/>
        <end position="911"/>
    </location>
</feature>
<dbReference type="Pfam" id="PF01612">
    <property type="entry name" value="DNA_pol_A_exo1"/>
    <property type="match status" value="1"/>
</dbReference>
<dbReference type="GO" id="GO:0000166">
    <property type="term" value="F:nucleotide binding"/>
    <property type="evidence" value="ECO:0007669"/>
    <property type="project" value="InterPro"/>
</dbReference>
<dbReference type="InterPro" id="IPR012588">
    <property type="entry name" value="Exosome-assoc_fac_Rrp6_N"/>
</dbReference>
<dbReference type="GO" id="GO:0000175">
    <property type="term" value="F:3'-5'-RNA exonuclease activity"/>
    <property type="evidence" value="ECO:0007669"/>
    <property type="project" value="InterPro"/>
</dbReference>
<dbReference type="KEGG" id="fpu:FPSE_04202"/>
<sequence length="1034" mass="117632">MALSHVFFASTQYIIIPQSDTFRFPVDVHLLGIEIRTVFSNLMSAEGGIYNASDHYHHRNSIRCLSLSHEVMHVHQQEQSNRHVNIQSYALNDWCLLQLLKIVPGDSPEAFDRLFLRCRTEDDGQMSKTGQERASLHTSDSKLDLKHLIQYPLSIAESRLANEREDQGHVRVLIRFPGLDHNLMVPVSNRYSAQQSKACNFSSIDTVSRPPSTIINCTRNAHLFVATMEKSQDFKSLQESVQKSLVSTTKTVNRIAAEDLSFQRTVNPNVGQQLDDRTSRILELSTRLLQSTGKACGVKAPKLEDVEDIEMKWRGVVDVVDSSLEKADTALDEYTGLVKRKEPPASDSNQAKKPKSTTKVIRNANISKPQLQFERKPDNFAPPPWKPILKAKPHASVSLKESLNIVPNEAGTPQYQHPYEHEIVRMAYPKRVSREAEPIMYQPVDTTEATYVDTYEGVLEMLGELMKAKEIAVDLEHHDFRSYVGLVSLMQISTREKDWIVDTLQPWRHKLEVLNQVFTNPKIVKVFHGAYMDIIWLQRDLGLYVNGLFDTFFACGQLNYPAKSLAYLLSKFVDFDADKKYQLADWRLRPLPQEMLYYARSDTHYLLYIYDRVRNELVAASDKTDADKDLIGRALEKSREQSLSRYEHPDYDQETGEGSRGWSSYIFKNSHMAFDSEQFSVFRALWKWRDDTARKEDESTNFVLGNRDISEIARINPPDAKALHSLLPLNASLARSRFNEIWGYIKESKAKGGRSLLHFFTSMAPDSLMRNGVPIAARKTTRLPDLDGEVTVSRLTRSQLFGDMPISTQWDASTRRPETEEDLIPFPWQKFVEQGTIEGDVQHDTVTDPAVVPAQPNHVENAGGSAQVEEDDEEFTLKRGQKRKSEAVEESDSSEGGSESSDSESDEEMQDDNGVIAIEDGSSGKAESRNARRKQRKAEEKKAKEEQLQRQEAKKARKAQKKQKKEDDKVKKFDAVPFDYSKATSVVNTKREPNTDVKGKKRVFDPYSKSADTDIKGARKAPPVRGERSATFKK</sequence>
<comment type="caution">
    <text evidence="11">The sequence shown here is derived from an EMBL/GenBank/DDBJ whole genome shotgun (WGS) entry which is preliminary data.</text>
</comment>
<comment type="subcellular location">
    <subcellularLocation>
        <location evidence="1">Nucleus</location>
    </subcellularLocation>
</comment>
<feature type="domain" description="HRDC" evidence="10">
    <location>
        <begin position="675"/>
        <end position="755"/>
    </location>
</feature>
<dbReference type="FunFam" id="3.30.420.10:FF:000059">
    <property type="entry name" value="Exosome complex exonuclease Rrp6"/>
    <property type="match status" value="1"/>
</dbReference>
<dbReference type="SMART" id="SM00474">
    <property type="entry name" value="35EXOc"/>
    <property type="match status" value="1"/>
</dbReference>
<dbReference type="InterPro" id="IPR045092">
    <property type="entry name" value="Rrp6-like"/>
</dbReference>
<keyword evidence="7" id="KW-0539">Nucleus</keyword>
<feature type="compositionally biased region" description="Basic and acidic residues" evidence="9">
    <location>
        <begin position="989"/>
        <end position="1004"/>
    </location>
</feature>
<evidence type="ECO:0000256" key="4">
    <source>
        <dbReference type="ARBA" id="ARBA00022801"/>
    </source>
</evidence>
<keyword evidence="6" id="KW-0269">Exonuclease</keyword>
<dbReference type="InterPro" id="IPR002562">
    <property type="entry name" value="3'-5'_exonuclease_dom"/>
</dbReference>
<feature type="region of interest" description="Disordered" evidence="9">
    <location>
        <begin position="337"/>
        <end position="361"/>
    </location>
</feature>
<organism evidence="11 12">
    <name type="scientific">Fusarium pseudograminearum (strain CS3096)</name>
    <name type="common">Wheat and barley crown-rot fungus</name>
    <dbReference type="NCBI Taxonomy" id="1028729"/>
    <lineage>
        <taxon>Eukaryota</taxon>
        <taxon>Fungi</taxon>
        <taxon>Dikarya</taxon>
        <taxon>Ascomycota</taxon>
        <taxon>Pezizomycotina</taxon>
        <taxon>Sordariomycetes</taxon>
        <taxon>Hypocreomycetidae</taxon>
        <taxon>Hypocreales</taxon>
        <taxon>Nectriaceae</taxon>
        <taxon>Fusarium</taxon>
    </lineage>
</organism>
<dbReference type="EMBL" id="AFNW01000084">
    <property type="protein sequence ID" value="EKJ75559.1"/>
    <property type="molecule type" value="Genomic_DNA"/>
</dbReference>
<evidence type="ECO:0000256" key="7">
    <source>
        <dbReference type="ARBA" id="ARBA00023242"/>
    </source>
</evidence>
<keyword evidence="3" id="KW-0540">Nuclease</keyword>
<keyword evidence="5" id="KW-0271">Exosome</keyword>
<dbReference type="Gene3D" id="3.30.420.10">
    <property type="entry name" value="Ribonuclease H-like superfamily/Ribonuclease H"/>
    <property type="match status" value="1"/>
</dbReference>
<evidence type="ECO:0000256" key="2">
    <source>
        <dbReference type="ARBA" id="ARBA00022552"/>
    </source>
</evidence>
<dbReference type="InterPro" id="IPR036397">
    <property type="entry name" value="RNaseH_sf"/>
</dbReference>
<dbReference type="GO" id="GO:0071037">
    <property type="term" value="P:nuclear polyadenylation-dependent snRNA catabolic process"/>
    <property type="evidence" value="ECO:0007669"/>
    <property type="project" value="TreeGrafter"/>
</dbReference>
<evidence type="ECO:0000256" key="3">
    <source>
        <dbReference type="ARBA" id="ARBA00022722"/>
    </source>
</evidence>
<dbReference type="InterPro" id="IPR002121">
    <property type="entry name" value="HRDC_dom"/>
</dbReference>
<dbReference type="GO" id="GO:0071036">
    <property type="term" value="P:nuclear polyadenylation-dependent snoRNA catabolic process"/>
    <property type="evidence" value="ECO:0007669"/>
    <property type="project" value="TreeGrafter"/>
</dbReference>
<dbReference type="InterPro" id="IPR044876">
    <property type="entry name" value="HRDC_dom_sf"/>
</dbReference>
<accession>K3VLQ2</accession>
<dbReference type="SMART" id="SM00341">
    <property type="entry name" value="HRDC"/>
    <property type="match status" value="1"/>
</dbReference>
<dbReference type="GO" id="GO:0071044">
    <property type="term" value="P:histone mRNA catabolic process"/>
    <property type="evidence" value="ECO:0007669"/>
    <property type="project" value="TreeGrafter"/>
</dbReference>
<dbReference type="GO" id="GO:0071051">
    <property type="term" value="P:poly(A)-dependent snoRNA 3'-end processing"/>
    <property type="evidence" value="ECO:0007669"/>
    <property type="project" value="TreeGrafter"/>
</dbReference>
<dbReference type="CDD" id="cd06147">
    <property type="entry name" value="Rrp6p_like_exo"/>
    <property type="match status" value="1"/>
</dbReference>
<keyword evidence="4" id="KW-0378">Hydrolase</keyword>
<dbReference type="GeneID" id="20362820"/>
<dbReference type="SUPFAM" id="SSF47819">
    <property type="entry name" value="HRDC-like"/>
    <property type="match status" value="1"/>
</dbReference>
<dbReference type="PANTHER" id="PTHR12124:SF47">
    <property type="entry name" value="EXOSOME COMPONENT 10"/>
    <property type="match status" value="1"/>
</dbReference>
<dbReference type="GO" id="GO:0000176">
    <property type="term" value="C:nuclear exosome (RNase complex)"/>
    <property type="evidence" value="ECO:0007669"/>
    <property type="project" value="InterPro"/>
</dbReference>
<dbReference type="GO" id="GO:0071040">
    <property type="term" value="P:nuclear polyadenylation-dependent antisense transcript catabolic process"/>
    <property type="evidence" value="ECO:0007669"/>
    <property type="project" value="TreeGrafter"/>
</dbReference>
<protein>
    <recommendedName>
        <fullName evidence="10">HRDC domain-containing protein</fullName>
    </recommendedName>
</protein>
<reference evidence="11 12" key="1">
    <citation type="journal article" date="2012" name="PLoS Pathog.">
        <title>Comparative pathogenomics reveals horizontally acquired novel virulence genes in fungi infecting cereal hosts.</title>
        <authorList>
            <person name="Gardiner D.M."/>
            <person name="McDonald M.C."/>
            <person name="Covarelli L."/>
            <person name="Solomon P.S."/>
            <person name="Rusu A.G."/>
            <person name="Marshall M."/>
            <person name="Kazan K."/>
            <person name="Chakraborty S."/>
            <person name="McDonald B.A."/>
            <person name="Manners J.M."/>
        </authorList>
    </citation>
    <scope>NUCLEOTIDE SEQUENCE [LARGE SCALE GENOMIC DNA]</scope>
    <source>
        <strain evidence="11 12">CS3096</strain>
    </source>
</reference>
<dbReference type="SUPFAM" id="SSF53098">
    <property type="entry name" value="Ribonuclease H-like"/>
    <property type="match status" value="1"/>
</dbReference>
<dbReference type="GO" id="GO:0003727">
    <property type="term" value="F:single-stranded RNA binding"/>
    <property type="evidence" value="ECO:0007669"/>
    <property type="project" value="TreeGrafter"/>
</dbReference>
<dbReference type="Pfam" id="PF00570">
    <property type="entry name" value="HRDC"/>
    <property type="match status" value="1"/>
</dbReference>
<dbReference type="OrthoDB" id="2250022at2759"/>
<dbReference type="eggNOG" id="KOG2206">
    <property type="taxonomic scope" value="Eukaryota"/>
</dbReference>
<keyword evidence="2" id="KW-0698">rRNA processing</keyword>
<dbReference type="InterPro" id="IPR012337">
    <property type="entry name" value="RNaseH-like_sf"/>
</dbReference>
<dbReference type="Pfam" id="PF08066">
    <property type="entry name" value="PMC2NT"/>
    <property type="match status" value="1"/>
</dbReference>
<evidence type="ECO:0000256" key="6">
    <source>
        <dbReference type="ARBA" id="ARBA00022839"/>
    </source>
</evidence>
<dbReference type="PROSITE" id="PS50967">
    <property type="entry name" value="HRDC"/>
    <property type="match status" value="1"/>
</dbReference>
<keyword evidence="12" id="KW-1185">Reference proteome</keyword>
<feature type="region of interest" description="Disordered" evidence="9">
    <location>
        <begin position="851"/>
        <end position="1034"/>
    </location>
</feature>
<evidence type="ECO:0000256" key="5">
    <source>
        <dbReference type="ARBA" id="ARBA00022835"/>
    </source>
</evidence>
<feature type="compositionally biased region" description="Basic and acidic residues" evidence="9">
    <location>
        <begin position="964"/>
        <end position="974"/>
    </location>
</feature>
<feature type="compositionally biased region" description="Polar residues" evidence="9">
    <location>
        <begin position="346"/>
        <end position="361"/>
    </location>
</feature>
<gene>
    <name evidence="11" type="ORF">FPSE_04202</name>
</gene>
<dbReference type="Gene3D" id="1.10.150.80">
    <property type="entry name" value="HRDC domain"/>
    <property type="match status" value="1"/>
</dbReference>
<dbReference type="RefSeq" id="XP_009255595.1">
    <property type="nucleotide sequence ID" value="XM_009257320.1"/>
</dbReference>
<dbReference type="Proteomes" id="UP000007978">
    <property type="component" value="Chromosome 3"/>
</dbReference>
<name>K3VLQ2_FUSPC</name>
<dbReference type="InterPro" id="IPR010997">
    <property type="entry name" value="HRDC-like_sf"/>
</dbReference>
<comment type="similarity">
    <text evidence="8">Belongs to the exosome component 10/RRP6 family.</text>
</comment>
<evidence type="ECO:0000256" key="1">
    <source>
        <dbReference type="ARBA" id="ARBA00004123"/>
    </source>
</evidence>
<dbReference type="HOGENOM" id="CLU_010129_0_0_1"/>
<proteinExistence type="inferred from homology"/>
<dbReference type="GO" id="GO:0071039">
    <property type="term" value="P:nuclear polyadenylation-dependent CUT catabolic process"/>
    <property type="evidence" value="ECO:0007669"/>
    <property type="project" value="TreeGrafter"/>
</dbReference>